<proteinExistence type="predicted"/>
<dbReference type="EMBL" id="OV170230">
    <property type="protein sequence ID" value="CAH0715684.1"/>
    <property type="molecule type" value="Genomic_DNA"/>
</dbReference>
<accession>A0A8J9U9T0</accession>
<protein>
    <recommendedName>
        <fullName evidence="2">Malate dehydrogenase, mitochondrial</fullName>
        <ecNumber evidence="1">1.1.1.37</ecNumber>
    </recommendedName>
</protein>
<dbReference type="PANTHER" id="PTHR11540">
    <property type="entry name" value="MALATE AND LACTATE DEHYDROGENASE"/>
    <property type="match status" value="1"/>
</dbReference>
<evidence type="ECO:0000313" key="9">
    <source>
        <dbReference type="Proteomes" id="UP000838878"/>
    </source>
</evidence>
<dbReference type="Proteomes" id="UP000838878">
    <property type="component" value="Chromosome 10"/>
</dbReference>
<dbReference type="SUPFAM" id="SSF56327">
    <property type="entry name" value="LDH C-terminal domain-like"/>
    <property type="match status" value="1"/>
</dbReference>
<feature type="non-terminal residue" evidence="8">
    <location>
        <position position="464"/>
    </location>
</feature>
<evidence type="ECO:0000256" key="3">
    <source>
        <dbReference type="ARBA" id="ARBA00022532"/>
    </source>
</evidence>
<dbReference type="Gene3D" id="3.90.110.10">
    <property type="entry name" value="Lactate dehydrogenase/glycoside hydrolase, family 4, C-terminal"/>
    <property type="match status" value="1"/>
</dbReference>
<dbReference type="EC" id="1.1.1.37" evidence="1"/>
<keyword evidence="4" id="KW-0560">Oxidoreductase</keyword>
<dbReference type="PANTHER" id="PTHR11540:SF16">
    <property type="entry name" value="MALATE DEHYDROGENASE, MITOCHONDRIAL"/>
    <property type="match status" value="1"/>
</dbReference>
<name>A0A8J9U9T0_9NEOP</name>
<evidence type="ECO:0000256" key="5">
    <source>
        <dbReference type="ARBA" id="ARBA00023027"/>
    </source>
</evidence>
<dbReference type="Gene3D" id="3.40.50.720">
    <property type="entry name" value="NAD(P)-binding Rossmann-like Domain"/>
    <property type="match status" value="1"/>
</dbReference>
<reference evidence="8" key="1">
    <citation type="submission" date="2021-12" db="EMBL/GenBank/DDBJ databases">
        <authorList>
            <person name="Martin H S."/>
        </authorList>
    </citation>
    <scope>NUCLEOTIDE SEQUENCE</scope>
</reference>
<evidence type="ECO:0000256" key="4">
    <source>
        <dbReference type="ARBA" id="ARBA00023002"/>
    </source>
</evidence>
<organism evidence="8 9">
    <name type="scientific">Brenthis ino</name>
    <name type="common">lesser marbled fritillary</name>
    <dbReference type="NCBI Taxonomy" id="405034"/>
    <lineage>
        <taxon>Eukaryota</taxon>
        <taxon>Metazoa</taxon>
        <taxon>Ecdysozoa</taxon>
        <taxon>Arthropoda</taxon>
        <taxon>Hexapoda</taxon>
        <taxon>Insecta</taxon>
        <taxon>Pterygota</taxon>
        <taxon>Neoptera</taxon>
        <taxon>Endopterygota</taxon>
        <taxon>Lepidoptera</taxon>
        <taxon>Glossata</taxon>
        <taxon>Ditrysia</taxon>
        <taxon>Papilionoidea</taxon>
        <taxon>Nymphalidae</taxon>
        <taxon>Heliconiinae</taxon>
        <taxon>Argynnini</taxon>
        <taxon>Brenthis</taxon>
    </lineage>
</organism>
<dbReference type="Pfam" id="PF02866">
    <property type="entry name" value="Ldh_1_C"/>
    <property type="match status" value="1"/>
</dbReference>
<dbReference type="Pfam" id="PF00056">
    <property type="entry name" value="Ldh_1_N"/>
    <property type="match status" value="1"/>
</dbReference>
<evidence type="ECO:0000313" key="8">
    <source>
        <dbReference type="EMBL" id="CAH0715684.1"/>
    </source>
</evidence>
<evidence type="ECO:0000256" key="2">
    <source>
        <dbReference type="ARBA" id="ARBA00016075"/>
    </source>
</evidence>
<evidence type="ECO:0000256" key="1">
    <source>
        <dbReference type="ARBA" id="ARBA00012995"/>
    </source>
</evidence>
<keyword evidence="3" id="KW-0816">Tricarboxylic acid cycle</keyword>
<dbReference type="OrthoDB" id="755699at2759"/>
<feature type="domain" description="Lactate/malate dehydrogenase N-terminal" evidence="6">
    <location>
        <begin position="50"/>
        <end position="171"/>
    </location>
</feature>
<feature type="domain" description="Lactate/malate dehydrogenase C-terminal" evidence="7">
    <location>
        <begin position="190"/>
        <end position="351"/>
    </location>
</feature>
<dbReference type="AlphaFoldDB" id="A0A8J9U9T0"/>
<sequence length="464" mass="50410">MFSKCLWKAGRGSLRFIKSSVTQYSLAQLTNSSFYKSLTKCTYSTCPAGMKVTICGAAGRTGQPLALLLKQCPLLDEIALYDICATCGYGMELSHVDTKCKVSSFSGRHTLCDALKDARVVVVIARNECDSFENNAPVITEIALQICNTCPDAFTIVATEPIESMVPIVSEIERLRGVYNPRLLLGCVELNCVRANTVLADFLRVPPETVRVPVIGGATPETMVPVLSAAVHPCTLTQEQTECVTSSIMSGNEAVCAAKGCCTETACLAGAYAVARNTINVVKGLQGRKNIVQCAYVDSLGTCAPCCQFFASEVILGPSGIEKNLGIPELSKFENCLMCNCLPYVRNEIARAIWLVYSMCQQCCCSTCVTHPCTCFTPPIVPTNWTCDWPDSCRDEYLASICREMSSKCSSTELCWRPREADYNAARAANLTHQIPLKGPSCNVCNVPRSVRIDQALRGKMKDS</sequence>
<dbReference type="GO" id="GO:0030060">
    <property type="term" value="F:L-malate dehydrogenase (NAD+) activity"/>
    <property type="evidence" value="ECO:0007669"/>
    <property type="project" value="UniProtKB-EC"/>
</dbReference>
<dbReference type="GO" id="GO:0006099">
    <property type="term" value="P:tricarboxylic acid cycle"/>
    <property type="evidence" value="ECO:0007669"/>
    <property type="project" value="UniProtKB-KW"/>
</dbReference>
<evidence type="ECO:0000259" key="6">
    <source>
        <dbReference type="Pfam" id="PF00056"/>
    </source>
</evidence>
<dbReference type="InterPro" id="IPR022383">
    <property type="entry name" value="Lactate/malate_DH_C"/>
</dbReference>
<dbReference type="InterPro" id="IPR001236">
    <property type="entry name" value="Lactate/malate_DH_N"/>
</dbReference>
<dbReference type="InterPro" id="IPR015955">
    <property type="entry name" value="Lactate_DH/Glyco_Ohase_4_C"/>
</dbReference>
<dbReference type="GO" id="GO:0005739">
    <property type="term" value="C:mitochondrion"/>
    <property type="evidence" value="ECO:0007669"/>
    <property type="project" value="TreeGrafter"/>
</dbReference>
<dbReference type="InterPro" id="IPR036291">
    <property type="entry name" value="NAD(P)-bd_dom_sf"/>
</dbReference>
<keyword evidence="5" id="KW-0520">NAD</keyword>
<gene>
    <name evidence="8" type="ORF">BINO364_LOCUS2578</name>
</gene>
<keyword evidence="9" id="KW-1185">Reference proteome</keyword>
<evidence type="ECO:0000259" key="7">
    <source>
        <dbReference type="Pfam" id="PF02866"/>
    </source>
</evidence>
<dbReference type="SUPFAM" id="SSF51735">
    <property type="entry name" value="NAD(P)-binding Rossmann-fold domains"/>
    <property type="match status" value="1"/>
</dbReference>